<comment type="function">
    <text evidence="1">DNA-dependent RNA polymerase catalyzes the transcription of DNA into RNA using the four ribonucleoside triphosphates as substrates. Specific core component of RNA polymerase III which synthesizes small RNAs, such as 5S rRNA and tRNAs.</text>
</comment>
<dbReference type="InterPro" id="IPR039748">
    <property type="entry name" value="RPC3"/>
</dbReference>
<evidence type="ECO:0000256" key="2">
    <source>
        <dbReference type="SAM" id="MobiDB-lite"/>
    </source>
</evidence>
<dbReference type="GO" id="GO:0005666">
    <property type="term" value="C:RNA polymerase III complex"/>
    <property type="evidence" value="ECO:0007669"/>
    <property type="project" value="UniProtKB-UniRule"/>
</dbReference>
<dbReference type="AlphaFoldDB" id="A0A1A8VUD7"/>
<dbReference type="PANTHER" id="PTHR12949:SF0">
    <property type="entry name" value="DNA-DIRECTED RNA POLYMERASE III SUBUNIT RPC3"/>
    <property type="match status" value="1"/>
</dbReference>
<evidence type="ECO:0000313" key="4">
    <source>
        <dbReference type="Proteomes" id="UP000078560"/>
    </source>
</evidence>
<comment type="subunit">
    <text evidence="1">Component of the RNA polymerase III (Pol III) complex consisting of 17 subunits.</text>
</comment>
<comment type="similarity">
    <text evidence="1">Belongs to the eukaryotic RPC3/POLR3C RNA polymerase subunit family.</text>
</comment>
<dbReference type="PANTHER" id="PTHR12949">
    <property type="entry name" value="RNA POLYMERASE III DNA DIRECTED -RELATED"/>
    <property type="match status" value="1"/>
</dbReference>
<reference evidence="4" key="1">
    <citation type="submission" date="2016-05" db="EMBL/GenBank/DDBJ databases">
        <authorList>
            <person name="Naeem Raeece"/>
        </authorList>
    </citation>
    <scope>NUCLEOTIDE SEQUENCE [LARGE SCALE GENOMIC DNA]</scope>
</reference>
<accession>A0A1A8VUD7</accession>
<sequence length="997" mass="116135">MIKYELDYLKYIICDVFGHSCSEIVELILIYGNKLTINEIITLSNYEFTIVRNVLLCLLIHNIVDINIVYNKSTECSHVVVDSTKGSEIPGGENQSENIFPHNNGKTQAEIPPMISAVLAGKGEPEDVLKDEMNFLSDNENYKYMKGCRCASCICKIKRVEYFVIIRNIYVLIRYSSILYYIHPTRIRDREKNTMENAQGTNNASVTEPKSTFNPVLKEFNFFEDDSRDDYTDWTDDDMTYEHKDNSLYNEEFEKKDIRKYIEKVLLLRIIKNGRITIDNCLRNIRQDDYVEVCRKEIPNISRKKLRLIFFKLLKKRLIKKCTYFNEHICENSKNSNEPFSTFERSFNYINVDNLQQYGCNDFTSEFHMNGMTNQTIKSSSNNFEEEKNDLYKGKDSFHTGYETNDKKNISSDNPLHEMNSHINNDTENGMSEFLFSGKKNLSTNINGKNVLPQRNIKNNRQSSSTSKGIINNTSSTKRRRKSRSDKENGELVCFPSSIKNEDTCSKIKKNEYDKKDSSSRSLCTRDEKSENDIVDIGEILWGTSLSQMGNVESERQTSISREARLKGKKKEAEVEAEVEAERVVAEGMVAEGVVAEGMVAEGVVAEGVVAEGVVAEGVVAEGVVAEGMVTEAVMKKANAKCKNKFTHPLHNNENDKENIQNNILDNLDNPFTYFQVNNETLINLYLKQECFNFICNHYNFNEIIKCIFFFLLKHVQINYSEEKKKYIDTISYISFENIKIWVIKKLKNKYNIYINENIILQNLNILIKYPENFICTKYNNIIINYGINFINIKNFYKHKIISYMIENMNDIESLRIWNFLISFPDEKLNDELISENVLIPLSDVRKKLYNLLYYGFIKCHECNTTCNNKNYFKHCLFFSTNYNYSFNKIKEYLFTIAKNIFIRKFYENNEINTLHNKSNICVYDNTGIDYDNFFTKDNINCSIFNENNTNGGNINYNNLFGNMEKHTITLTDREYAVDYLEISLIHLDKLIFIFNS</sequence>
<keyword evidence="1" id="KW-0804">Transcription</keyword>
<comment type="subcellular location">
    <subcellularLocation>
        <location evidence="1">Nucleus</location>
    </subcellularLocation>
</comment>
<feature type="compositionally biased region" description="Basic and acidic residues" evidence="2">
    <location>
        <begin position="395"/>
        <end position="420"/>
    </location>
</feature>
<dbReference type="GO" id="GO:0003697">
    <property type="term" value="F:single-stranded DNA binding"/>
    <property type="evidence" value="ECO:0007669"/>
    <property type="project" value="UniProtKB-UniRule"/>
</dbReference>
<feature type="compositionally biased region" description="Polar residues" evidence="2">
    <location>
        <begin position="456"/>
        <end position="473"/>
    </location>
</feature>
<dbReference type="Gene3D" id="1.10.10.10">
    <property type="entry name" value="Winged helix-like DNA-binding domain superfamily/Winged helix DNA-binding domain"/>
    <property type="match status" value="2"/>
</dbReference>
<dbReference type="EMBL" id="FLQU01000337">
    <property type="protein sequence ID" value="SBS84088.1"/>
    <property type="molecule type" value="Genomic_DNA"/>
</dbReference>
<feature type="region of interest" description="Disordered" evidence="2">
    <location>
        <begin position="445"/>
        <end position="490"/>
    </location>
</feature>
<name>A0A1A8VUD7_PLAOA</name>
<evidence type="ECO:0000256" key="1">
    <source>
        <dbReference type="RuleBase" id="RU367076"/>
    </source>
</evidence>
<feature type="region of interest" description="Disordered" evidence="2">
    <location>
        <begin position="395"/>
        <end position="432"/>
    </location>
</feature>
<protein>
    <recommendedName>
        <fullName evidence="1">DNA-directed RNA polymerase III subunit RPC3</fullName>
        <shortName evidence="1">RNA polymerase III subunit C3</shortName>
    </recommendedName>
</protein>
<proteinExistence type="inferred from homology"/>
<gene>
    <name evidence="3" type="ORF">POVCU2_0024330</name>
</gene>
<organism evidence="3 4">
    <name type="scientific">Plasmodium ovale curtisi</name>
    <dbReference type="NCBI Taxonomy" id="864141"/>
    <lineage>
        <taxon>Eukaryota</taxon>
        <taxon>Sar</taxon>
        <taxon>Alveolata</taxon>
        <taxon>Apicomplexa</taxon>
        <taxon>Aconoidasida</taxon>
        <taxon>Haemosporida</taxon>
        <taxon>Plasmodiidae</taxon>
        <taxon>Plasmodium</taxon>
        <taxon>Plasmodium (Plasmodium)</taxon>
    </lineage>
</organism>
<evidence type="ECO:0000313" key="3">
    <source>
        <dbReference type="EMBL" id="SBS84088.1"/>
    </source>
</evidence>
<dbReference type="Proteomes" id="UP000078560">
    <property type="component" value="Unassembled WGS sequence"/>
</dbReference>
<keyword evidence="1" id="KW-0240">DNA-directed RNA polymerase</keyword>
<keyword evidence="1" id="KW-0539">Nucleus</keyword>
<feature type="compositionally biased region" description="Polar residues" evidence="2">
    <location>
        <begin position="421"/>
        <end position="430"/>
    </location>
</feature>
<dbReference type="InterPro" id="IPR036388">
    <property type="entry name" value="WH-like_DNA-bd_sf"/>
</dbReference>